<sequence>MRLCATAAVSALSLALITGCSDGESKGSADTGGKEAAKPAAKTLNAAELKKLIIAKGDVPGFKVQEIPGGTPARGTVKAGDPQCTPLLDVLTGLAPAKPAAETNRMAMQDKKAPTDDATSMDDMTDGKLKDAINKSLIRDTTVVALSSYDGDGAEQALKSVSDAVKACASGFKGSQGGTKATFTKVAEEKSSGTGDAAIAFAATSAGDGETAVVHAEVVRHGNALVSYTTINIGAMMAKQAYKVSPAVVSAQAAKLK</sequence>
<evidence type="ECO:0000256" key="1">
    <source>
        <dbReference type="SAM" id="MobiDB-lite"/>
    </source>
</evidence>
<reference evidence="2 3" key="1">
    <citation type="submission" date="2017-07" db="EMBL/GenBank/DDBJ databases">
        <title>Genome sequence of Streptomyces pluripotens MUSC 137T.</title>
        <authorList>
            <person name="Ser H.-L."/>
            <person name="Lee L.-H."/>
        </authorList>
    </citation>
    <scope>NUCLEOTIDE SEQUENCE [LARGE SCALE GENOMIC DNA]</scope>
    <source>
        <strain evidence="2 3">MUSC 137</strain>
    </source>
</reference>
<keyword evidence="3" id="KW-1185">Reference proteome</keyword>
<proteinExistence type="predicted"/>
<gene>
    <name evidence="2" type="ORF">LK07_21980</name>
</gene>
<dbReference type="PROSITE" id="PS51257">
    <property type="entry name" value="PROKAR_LIPOPROTEIN"/>
    <property type="match status" value="1"/>
</dbReference>
<evidence type="ECO:0000313" key="2">
    <source>
        <dbReference type="EMBL" id="ASN26239.1"/>
    </source>
</evidence>
<dbReference type="KEGG" id="splu:LK06_020820"/>
<evidence type="ECO:0008006" key="4">
    <source>
        <dbReference type="Google" id="ProtNLM"/>
    </source>
</evidence>
<evidence type="ECO:0000313" key="3">
    <source>
        <dbReference type="Proteomes" id="UP000031501"/>
    </source>
</evidence>
<name>A0A221P1W2_9ACTN</name>
<protein>
    <recommendedName>
        <fullName evidence="4">Lipoprotein</fullName>
    </recommendedName>
</protein>
<dbReference type="Proteomes" id="UP000031501">
    <property type="component" value="Chromosome"/>
</dbReference>
<organism evidence="2 3">
    <name type="scientific">Streptomyces pluripotens</name>
    <dbReference type="NCBI Taxonomy" id="1355015"/>
    <lineage>
        <taxon>Bacteria</taxon>
        <taxon>Bacillati</taxon>
        <taxon>Actinomycetota</taxon>
        <taxon>Actinomycetes</taxon>
        <taxon>Kitasatosporales</taxon>
        <taxon>Streptomycetaceae</taxon>
        <taxon>Streptomyces</taxon>
    </lineage>
</organism>
<accession>A0A221P1W2</accession>
<dbReference type="OrthoDB" id="4155588at2"/>
<dbReference type="EMBL" id="CP022433">
    <property type="protein sequence ID" value="ASN26239.1"/>
    <property type="molecule type" value="Genomic_DNA"/>
</dbReference>
<feature type="region of interest" description="Disordered" evidence="1">
    <location>
        <begin position="102"/>
        <end position="123"/>
    </location>
</feature>
<dbReference type="STRING" id="1355015.LK06_020820"/>
<dbReference type="AlphaFoldDB" id="A0A221P1W2"/>